<comment type="caution">
    <text evidence="2">The sequence shown here is derived from an EMBL/GenBank/DDBJ whole genome shotgun (WGS) entry which is preliminary data.</text>
</comment>
<name>A0ABQ4CWT4_9ACTN</name>
<evidence type="ECO:0000313" key="2">
    <source>
        <dbReference type="EMBL" id="GIF75759.1"/>
    </source>
</evidence>
<feature type="region of interest" description="Disordered" evidence="1">
    <location>
        <begin position="41"/>
        <end position="74"/>
    </location>
</feature>
<dbReference type="EMBL" id="BONE01000048">
    <property type="protein sequence ID" value="GIF75759.1"/>
    <property type="molecule type" value="Genomic_DNA"/>
</dbReference>
<organism evidence="2 3">
    <name type="scientific">Asanoa siamensis</name>
    <dbReference type="NCBI Taxonomy" id="926357"/>
    <lineage>
        <taxon>Bacteria</taxon>
        <taxon>Bacillati</taxon>
        <taxon>Actinomycetota</taxon>
        <taxon>Actinomycetes</taxon>
        <taxon>Micromonosporales</taxon>
        <taxon>Micromonosporaceae</taxon>
        <taxon>Asanoa</taxon>
    </lineage>
</organism>
<evidence type="ECO:0000313" key="3">
    <source>
        <dbReference type="Proteomes" id="UP000604117"/>
    </source>
</evidence>
<accession>A0ABQ4CWT4</accession>
<evidence type="ECO:0000256" key="1">
    <source>
        <dbReference type="SAM" id="MobiDB-lite"/>
    </source>
</evidence>
<proteinExistence type="predicted"/>
<feature type="compositionally biased region" description="Basic and acidic residues" evidence="1">
    <location>
        <begin position="41"/>
        <end position="50"/>
    </location>
</feature>
<sequence>MGGLTLSRSGGMRLAGHTGNFGHMAWFLNPALTRFRNEVDSRWPRRDRTSDGTIGDEAHQASNSDHNPDGDGSVDAWDMDVDRVDVAACKRAFQAHEAAGYWIHNDRIAFRDEGWRPRSYAYAGPNRNRHDKHVHWNSRQSHERSTKPWFVEEDEMTPAQAKQLEVDAWRLDALTVGADSVRGGPSRNEAMWMVRTVKAIANAVSQVDENVAAQLKKDLAAIDAAVAASRAETSQVDEQVVERLGAVATPQEQAALLRAVLGQRSKEVGLLLAQG</sequence>
<gene>
    <name evidence="2" type="ORF">Asi02nite_52770</name>
</gene>
<reference evidence="2 3" key="1">
    <citation type="submission" date="2021-01" db="EMBL/GenBank/DDBJ databases">
        <title>Whole genome shotgun sequence of Asanoa siamensis NBRC 107932.</title>
        <authorList>
            <person name="Komaki H."/>
            <person name="Tamura T."/>
        </authorList>
    </citation>
    <scope>NUCLEOTIDE SEQUENCE [LARGE SCALE GENOMIC DNA]</scope>
    <source>
        <strain evidence="2 3">NBRC 107932</strain>
    </source>
</reference>
<protein>
    <submittedName>
        <fullName evidence="2">Uncharacterized protein</fullName>
    </submittedName>
</protein>
<keyword evidence="3" id="KW-1185">Reference proteome</keyword>
<dbReference type="Proteomes" id="UP000604117">
    <property type="component" value="Unassembled WGS sequence"/>
</dbReference>